<evidence type="ECO:0000313" key="2">
    <source>
        <dbReference type="Proteomes" id="UP000295197"/>
    </source>
</evidence>
<dbReference type="AlphaFoldDB" id="A0A4R3VVW3"/>
<comment type="caution">
    <text evidence="1">The sequence shown here is derived from an EMBL/GenBank/DDBJ whole genome shotgun (WGS) entry which is preliminary data.</text>
</comment>
<dbReference type="OrthoDB" id="9946755at2"/>
<name>A0A4R3VVW3_9SPHI</name>
<accession>A0A4R3VVW3</accession>
<protein>
    <submittedName>
        <fullName evidence="1">Uncharacterized protein</fullName>
    </submittedName>
</protein>
<evidence type="ECO:0000313" key="1">
    <source>
        <dbReference type="EMBL" id="TCV10179.1"/>
    </source>
</evidence>
<reference evidence="1 2" key="1">
    <citation type="submission" date="2019-03" db="EMBL/GenBank/DDBJ databases">
        <title>Genomic Encyclopedia of Type Strains, Phase IV (KMG-IV): sequencing the most valuable type-strain genomes for metagenomic binning, comparative biology and taxonomic classification.</title>
        <authorList>
            <person name="Goeker M."/>
        </authorList>
    </citation>
    <scope>NUCLEOTIDE SEQUENCE [LARGE SCALE GENOMIC DNA]</scope>
    <source>
        <strain evidence="1 2">DSM 22362</strain>
    </source>
</reference>
<keyword evidence="2" id="KW-1185">Reference proteome</keyword>
<proteinExistence type="predicted"/>
<dbReference type="PROSITE" id="PS51257">
    <property type="entry name" value="PROKAR_LIPOPROTEIN"/>
    <property type="match status" value="1"/>
</dbReference>
<sequence>MKNSLLIAGICFSLSGLVGCGNSNNNTSEDGHAFDSTNTMYDDGRSIADTLGRDTLSTDTLIPPTPMN</sequence>
<dbReference type="Proteomes" id="UP000295197">
    <property type="component" value="Unassembled WGS sequence"/>
</dbReference>
<dbReference type="RefSeq" id="WP_132778365.1">
    <property type="nucleotide sequence ID" value="NZ_SMBZ01000036.1"/>
</dbReference>
<gene>
    <name evidence="1" type="ORF">EDC17_103624</name>
</gene>
<dbReference type="EMBL" id="SMBZ01000036">
    <property type="protein sequence ID" value="TCV10179.1"/>
    <property type="molecule type" value="Genomic_DNA"/>
</dbReference>
<organism evidence="1 2">
    <name type="scientific">Sphingobacterium alimentarium</name>
    <dbReference type="NCBI Taxonomy" id="797292"/>
    <lineage>
        <taxon>Bacteria</taxon>
        <taxon>Pseudomonadati</taxon>
        <taxon>Bacteroidota</taxon>
        <taxon>Sphingobacteriia</taxon>
        <taxon>Sphingobacteriales</taxon>
        <taxon>Sphingobacteriaceae</taxon>
        <taxon>Sphingobacterium</taxon>
    </lineage>
</organism>